<dbReference type="AlphaFoldDB" id="A0A6P5ALP9"/>
<dbReference type="SUPFAM" id="SSF53474">
    <property type="entry name" value="alpha/beta-Hydrolases"/>
    <property type="match status" value="1"/>
</dbReference>
<dbReference type="RefSeq" id="XP_019643977.1">
    <property type="nucleotide sequence ID" value="XM_019788418.1"/>
</dbReference>
<accession>A0A6P5ALP9</accession>
<dbReference type="InterPro" id="IPR009199">
    <property type="entry name" value="PhoPQ-act_pathogen-rel_PqaA"/>
</dbReference>
<dbReference type="InterPro" id="IPR029058">
    <property type="entry name" value="AB_hydrolase_fold"/>
</dbReference>
<dbReference type="PANTHER" id="PTHR31497">
    <property type="entry name" value="AUTOCRINE PROLIFERATION REPRESSOR PROTEIN A"/>
    <property type="match status" value="1"/>
</dbReference>
<dbReference type="OrthoDB" id="2020799at2759"/>
<dbReference type="Proteomes" id="UP000515135">
    <property type="component" value="Unplaced"/>
</dbReference>
<proteinExistence type="predicted"/>
<feature type="chain" id="PRO_5027888317" evidence="1">
    <location>
        <begin position="28"/>
        <end position="504"/>
    </location>
</feature>
<keyword evidence="2" id="KW-1185">Reference proteome</keyword>
<dbReference type="Pfam" id="PF10142">
    <property type="entry name" value="PhoPQ_related"/>
    <property type="match status" value="1"/>
</dbReference>
<dbReference type="PANTHER" id="PTHR31497:SF0">
    <property type="entry name" value="AUTOCRINE PROLIFERATION REPRESSOR PROTEIN A"/>
    <property type="match status" value="1"/>
</dbReference>
<dbReference type="PIRSF" id="PIRSF014728">
    <property type="entry name" value="PqaA"/>
    <property type="match status" value="1"/>
</dbReference>
<gene>
    <name evidence="3" type="primary">LOC109485023</name>
</gene>
<evidence type="ECO:0000256" key="1">
    <source>
        <dbReference type="SAM" id="SignalP"/>
    </source>
</evidence>
<dbReference type="KEGG" id="bbel:109485023"/>
<feature type="signal peptide" evidence="1">
    <location>
        <begin position="1"/>
        <end position="27"/>
    </location>
</feature>
<keyword evidence="1" id="KW-0732">Signal</keyword>
<dbReference type="Gene3D" id="3.40.50.1820">
    <property type="entry name" value="alpha/beta hydrolase"/>
    <property type="match status" value="1"/>
</dbReference>
<dbReference type="GeneID" id="109485023"/>
<organism evidence="2 3">
    <name type="scientific">Branchiostoma belcheri</name>
    <name type="common">Amphioxus</name>
    <dbReference type="NCBI Taxonomy" id="7741"/>
    <lineage>
        <taxon>Eukaryota</taxon>
        <taxon>Metazoa</taxon>
        <taxon>Chordata</taxon>
        <taxon>Cephalochordata</taxon>
        <taxon>Leptocardii</taxon>
        <taxon>Amphioxiformes</taxon>
        <taxon>Branchiostomatidae</taxon>
        <taxon>Branchiostoma</taxon>
    </lineage>
</organism>
<evidence type="ECO:0000313" key="2">
    <source>
        <dbReference type="Proteomes" id="UP000515135"/>
    </source>
</evidence>
<name>A0A6P5ALP9_BRABE</name>
<reference evidence="3" key="1">
    <citation type="submission" date="2025-08" db="UniProtKB">
        <authorList>
            <consortium name="RefSeq"/>
        </authorList>
    </citation>
    <scope>IDENTIFICATION</scope>
    <source>
        <tissue evidence="3">Gonad</tissue>
    </source>
</reference>
<protein>
    <submittedName>
        <fullName evidence="3">Autocrine proliferation repressor protein A-like</fullName>
    </submittedName>
</protein>
<sequence length="504" mass="57463">MSAECVSPALFFSALLCVLVVPPGVLTTPLDDYVNKPDPHYSYHEVLEWRLKGPGYTMYLLNMTSQQWLTEKDVNRPIWWHFLTVVIPDNITYPDAGFLFIDGDNNDHPESLPSHGDNFVSLVNMFAVGTGSVAANLKQVPNGHLVFKKDPLQKRLSEDALIAYTWRHFLDNPEDPEFIVNMPMAKASVRAMDAVQDFVKNMTGTQPDKFMVGGASKRGWTTWATAAVDKRVFAITPIVFDLLNVQKTLHHYYRVLGGWSFAFKDYYFYNLSASLDDPNYEKLRTVIDILEYKDRLTMPKYHIGTGGDEFFMPDDSYFYWDQLEGEKYKRLIPNADHLCVGHEISILFGMRSFFLSLMEDSPRPKLTWTRETGPRSGRITLQTDMEPVIIRSFHARTPDAVRRDFRFVKELPDHQYAPHPVVWLPEDVQDMGNGTYVAEFDIPPFGWLAFFIQATFPAPHGTALEFTTEVHIIPETFPFPDCTGAACEGDSCLNESVEQPLLGL</sequence>
<evidence type="ECO:0000313" key="3">
    <source>
        <dbReference type="RefSeq" id="XP_019643977.1"/>
    </source>
</evidence>